<dbReference type="AlphaFoldDB" id="A0A6N6MSP2"/>
<dbReference type="Gene3D" id="3.10.310.50">
    <property type="match status" value="1"/>
</dbReference>
<dbReference type="PANTHER" id="PTHR30373:SF8">
    <property type="entry name" value="BLL7265 PROTEIN"/>
    <property type="match status" value="1"/>
</dbReference>
<protein>
    <recommendedName>
        <fullName evidence="2">TPM domain-containing protein</fullName>
    </recommendedName>
</protein>
<keyword evidence="1" id="KW-0812">Transmembrane</keyword>
<dbReference type="InterPro" id="IPR007621">
    <property type="entry name" value="TPM_dom"/>
</dbReference>
<accession>A0A6N6MSP2</accession>
<keyword evidence="1" id="KW-1133">Transmembrane helix</keyword>
<feature type="domain" description="TPM" evidence="2">
    <location>
        <begin position="109"/>
        <end position="186"/>
    </location>
</feature>
<dbReference type="Proteomes" id="UP000441523">
    <property type="component" value="Unassembled WGS sequence"/>
</dbReference>
<feature type="transmembrane region" description="Helical" evidence="1">
    <location>
        <begin position="70"/>
        <end position="89"/>
    </location>
</feature>
<evidence type="ECO:0000256" key="1">
    <source>
        <dbReference type="SAM" id="Phobius"/>
    </source>
</evidence>
<evidence type="ECO:0000313" key="3">
    <source>
        <dbReference type="EMBL" id="KAB1074667.1"/>
    </source>
</evidence>
<comment type="caution">
    <text evidence="3">The sequence shown here is derived from an EMBL/GenBank/DDBJ whole genome shotgun (WGS) entry which is preliminary data.</text>
</comment>
<dbReference type="EMBL" id="VZZJ01000004">
    <property type="protein sequence ID" value="KAB1074667.1"/>
    <property type="molecule type" value="Genomic_DNA"/>
</dbReference>
<dbReference type="Pfam" id="PF04536">
    <property type="entry name" value="TPM_phosphatase"/>
    <property type="match status" value="1"/>
</dbReference>
<gene>
    <name evidence="3" type="ORF">F6X51_05920</name>
</gene>
<reference evidence="3 4" key="1">
    <citation type="submission" date="2019-09" db="EMBL/GenBank/DDBJ databases">
        <title>YIM 132548 draft genome.</title>
        <authorList>
            <person name="Jiang L."/>
        </authorList>
    </citation>
    <scope>NUCLEOTIDE SEQUENCE [LARGE SCALE GENOMIC DNA]</scope>
    <source>
        <strain evidence="3 4">YIM 132548</strain>
    </source>
</reference>
<keyword evidence="4" id="KW-1185">Reference proteome</keyword>
<proteinExistence type="predicted"/>
<dbReference type="PANTHER" id="PTHR30373">
    <property type="entry name" value="UPF0603 PROTEIN YGCG"/>
    <property type="match status" value="1"/>
</dbReference>
<sequence>MTGRRMSILAPDARDRISEAVRSAEAGTSGEIVVMVSARAGTYRSVALLVALLCGLVLPWPMIWMTNLSAAAIALAQAGLVLALLAAGLSEPLRLALVPQHLRRTRAGDAARLAFWTRGLSRTRKRTGVLIYLAMAERHAEIVADAGILARIAPERWTGTIGRLLGALRQGEIEAGLVGAVHEVGAILAAEFPPEPGDRDELPNRVIVAD</sequence>
<organism evidence="3 4">
    <name type="scientific">Methylobacterium planeticum</name>
    <dbReference type="NCBI Taxonomy" id="2615211"/>
    <lineage>
        <taxon>Bacteria</taxon>
        <taxon>Pseudomonadati</taxon>
        <taxon>Pseudomonadota</taxon>
        <taxon>Alphaproteobacteria</taxon>
        <taxon>Hyphomicrobiales</taxon>
        <taxon>Methylobacteriaceae</taxon>
        <taxon>Methylobacterium</taxon>
    </lineage>
</organism>
<name>A0A6N6MSP2_9HYPH</name>
<feature type="transmembrane region" description="Helical" evidence="1">
    <location>
        <begin position="45"/>
        <end position="64"/>
    </location>
</feature>
<evidence type="ECO:0000313" key="4">
    <source>
        <dbReference type="Proteomes" id="UP000441523"/>
    </source>
</evidence>
<evidence type="ECO:0000259" key="2">
    <source>
        <dbReference type="Pfam" id="PF04536"/>
    </source>
</evidence>
<keyword evidence="1" id="KW-0472">Membrane</keyword>
<dbReference type="RefSeq" id="WP_150962308.1">
    <property type="nucleotide sequence ID" value="NZ_VZZJ01000004.1"/>
</dbReference>